<evidence type="ECO:0000313" key="1">
    <source>
        <dbReference type="EMBL" id="KAI6081987.1"/>
    </source>
</evidence>
<protein>
    <submittedName>
        <fullName evidence="1">Uncharacterized protein</fullName>
    </submittedName>
</protein>
<evidence type="ECO:0000313" key="2">
    <source>
        <dbReference type="Proteomes" id="UP001497680"/>
    </source>
</evidence>
<reference evidence="1 2" key="1">
    <citation type="journal article" date="2022" name="New Phytol.">
        <title>Ecological generalism drives hyperdiversity of secondary metabolite gene clusters in xylarialean endophytes.</title>
        <authorList>
            <person name="Franco M.E.E."/>
            <person name="Wisecaver J.H."/>
            <person name="Arnold A.E."/>
            <person name="Ju Y.M."/>
            <person name="Slot J.C."/>
            <person name="Ahrendt S."/>
            <person name="Moore L.P."/>
            <person name="Eastman K.E."/>
            <person name="Scott K."/>
            <person name="Konkel Z."/>
            <person name="Mondo S.J."/>
            <person name="Kuo A."/>
            <person name="Hayes R.D."/>
            <person name="Haridas S."/>
            <person name="Andreopoulos B."/>
            <person name="Riley R."/>
            <person name="LaButti K."/>
            <person name="Pangilinan J."/>
            <person name="Lipzen A."/>
            <person name="Amirebrahimi M."/>
            <person name="Yan J."/>
            <person name="Adam C."/>
            <person name="Keymanesh K."/>
            <person name="Ng V."/>
            <person name="Louie K."/>
            <person name="Northen T."/>
            <person name="Drula E."/>
            <person name="Henrissat B."/>
            <person name="Hsieh H.M."/>
            <person name="Youens-Clark K."/>
            <person name="Lutzoni F."/>
            <person name="Miadlikowska J."/>
            <person name="Eastwood D.C."/>
            <person name="Hamelin R.C."/>
            <person name="Grigoriev I.V."/>
            <person name="U'Ren J.M."/>
        </authorList>
    </citation>
    <scope>NUCLEOTIDE SEQUENCE [LARGE SCALE GENOMIC DNA]</scope>
    <source>
        <strain evidence="1 2">ER1909</strain>
    </source>
</reference>
<gene>
    <name evidence="1" type="ORF">F4821DRAFT_248122</name>
</gene>
<name>A0ACC0CNT8_9PEZI</name>
<keyword evidence="2" id="KW-1185">Reference proteome</keyword>
<dbReference type="EMBL" id="MU394381">
    <property type="protein sequence ID" value="KAI6081987.1"/>
    <property type="molecule type" value="Genomic_DNA"/>
</dbReference>
<sequence length="180" mass="17496">MKYTIAAAVLFTVVSAQSLSDIPECAVPCINDARTSSTNCAADDYACICSNKATLTSAATGCILQACGADVAAGQVLPAVNSFCDAVESGGSSSSGAATSSTATPTSTDTASSTPTEVTSTPITSTVSTPYTTVVTSNSTATSNPSGSSTYNTPTTAPTAGAASVVGSLGMLAFGFAVAL</sequence>
<accession>A0ACC0CNT8</accession>
<comment type="caution">
    <text evidence="1">The sequence shown here is derived from an EMBL/GenBank/DDBJ whole genome shotgun (WGS) entry which is preliminary data.</text>
</comment>
<proteinExistence type="predicted"/>
<organism evidence="1 2">
    <name type="scientific">Hypoxylon rubiginosum</name>
    <dbReference type="NCBI Taxonomy" id="110542"/>
    <lineage>
        <taxon>Eukaryota</taxon>
        <taxon>Fungi</taxon>
        <taxon>Dikarya</taxon>
        <taxon>Ascomycota</taxon>
        <taxon>Pezizomycotina</taxon>
        <taxon>Sordariomycetes</taxon>
        <taxon>Xylariomycetidae</taxon>
        <taxon>Xylariales</taxon>
        <taxon>Hypoxylaceae</taxon>
        <taxon>Hypoxylon</taxon>
    </lineage>
</organism>
<dbReference type="Proteomes" id="UP001497680">
    <property type="component" value="Unassembled WGS sequence"/>
</dbReference>